<dbReference type="RefSeq" id="WP_051071084.1">
    <property type="nucleotide sequence ID" value="NZ_LT906439.1"/>
</dbReference>
<proteinExistence type="predicted"/>
<evidence type="ECO:0000256" key="3">
    <source>
        <dbReference type="ARBA" id="ARBA00023163"/>
    </source>
</evidence>
<evidence type="ECO:0000313" key="5">
    <source>
        <dbReference type="EMBL" id="SNU89068.1"/>
    </source>
</evidence>
<keyword evidence="6" id="KW-1185">Reference proteome</keyword>
<keyword evidence="3" id="KW-0804">Transcription</keyword>
<dbReference type="Proteomes" id="UP000215185">
    <property type="component" value="Chromosome 1"/>
</dbReference>
<evidence type="ECO:0000259" key="4">
    <source>
        <dbReference type="PROSITE" id="PS01124"/>
    </source>
</evidence>
<dbReference type="InterPro" id="IPR020449">
    <property type="entry name" value="Tscrpt_reg_AraC-type_HTH"/>
</dbReference>
<feature type="domain" description="HTH araC/xylS-type" evidence="4">
    <location>
        <begin position="47"/>
        <end position="144"/>
    </location>
</feature>
<gene>
    <name evidence="5" type="primary">btr_1</name>
    <name evidence="5" type="ORF">SAMEA4412692_01335</name>
</gene>
<dbReference type="InterPro" id="IPR018060">
    <property type="entry name" value="HTH_AraC"/>
</dbReference>
<dbReference type="Pfam" id="PF12833">
    <property type="entry name" value="HTH_18"/>
    <property type="match status" value="1"/>
</dbReference>
<evidence type="ECO:0000313" key="6">
    <source>
        <dbReference type="Proteomes" id="UP000215185"/>
    </source>
</evidence>
<name>A0A239SW50_9STRE</name>
<dbReference type="SMART" id="SM00342">
    <property type="entry name" value="HTH_ARAC"/>
    <property type="match status" value="1"/>
</dbReference>
<sequence length="146" mass="17730">MLAEYWGYGHHSEQFVAHYLQLILMESLRVYEDKQRKILNRYKFKYTEVLDYIDSHYQQLKLAELANVFGYNSNYLSNMLKKYTGKNFQEILLEKRLLLASDLLIHSDHTIDHIAEESGFNSVNYFFKQFKKRYHCTPNQYRKQNR</sequence>
<dbReference type="EMBL" id="LT906439">
    <property type="protein sequence ID" value="SNU89068.1"/>
    <property type="molecule type" value="Genomic_DNA"/>
</dbReference>
<dbReference type="GO" id="GO:0003700">
    <property type="term" value="F:DNA-binding transcription factor activity"/>
    <property type="evidence" value="ECO:0007669"/>
    <property type="project" value="InterPro"/>
</dbReference>
<organism evidence="5 6">
    <name type="scientific">Streptococcus merionis</name>
    <dbReference type="NCBI Taxonomy" id="400065"/>
    <lineage>
        <taxon>Bacteria</taxon>
        <taxon>Bacillati</taxon>
        <taxon>Bacillota</taxon>
        <taxon>Bacilli</taxon>
        <taxon>Lactobacillales</taxon>
        <taxon>Streptococcaceae</taxon>
        <taxon>Streptococcus</taxon>
    </lineage>
</organism>
<evidence type="ECO:0000256" key="2">
    <source>
        <dbReference type="ARBA" id="ARBA00023125"/>
    </source>
</evidence>
<reference evidence="5 6" key="1">
    <citation type="submission" date="2017-06" db="EMBL/GenBank/DDBJ databases">
        <authorList>
            <consortium name="Pathogen Informatics"/>
        </authorList>
    </citation>
    <scope>NUCLEOTIDE SEQUENCE [LARGE SCALE GENOMIC DNA]</scope>
    <source>
        <strain evidence="5 6">NCTC13788</strain>
    </source>
</reference>
<dbReference type="SUPFAM" id="SSF46689">
    <property type="entry name" value="Homeodomain-like"/>
    <property type="match status" value="1"/>
</dbReference>
<dbReference type="PANTHER" id="PTHR43280:SF28">
    <property type="entry name" value="HTH-TYPE TRANSCRIPTIONAL ACTIVATOR RHAS"/>
    <property type="match status" value="1"/>
</dbReference>
<accession>A0A239SW50</accession>
<dbReference type="KEGG" id="smen:SAMEA4412692_1335"/>
<dbReference type="Gene3D" id="1.10.10.60">
    <property type="entry name" value="Homeodomain-like"/>
    <property type="match status" value="2"/>
</dbReference>
<dbReference type="PRINTS" id="PR00032">
    <property type="entry name" value="HTHARAC"/>
</dbReference>
<dbReference type="eggNOG" id="COG2207">
    <property type="taxonomic scope" value="Bacteria"/>
</dbReference>
<evidence type="ECO:0000256" key="1">
    <source>
        <dbReference type="ARBA" id="ARBA00023015"/>
    </source>
</evidence>
<keyword evidence="2" id="KW-0238">DNA-binding</keyword>
<dbReference type="STRING" id="1123308.GCA_000380085_00699"/>
<protein>
    <submittedName>
        <fullName evidence="5">AraC family transcriptional regulator</fullName>
    </submittedName>
</protein>
<dbReference type="OrthoDB" id="9813413at2"/>
<dbReference type="PANTHER" id="PTHR43280">
    <property type="entry name" value="ARAC-FAMILY TRANSCRIPTIONAL REGULATOR"/>
    <property type="match status" value="1"/>
</dbReference>
<keyword evidence="1" id="KW-0805">Transcription regulation</keyword>
<dbReference type="InterPro" id="IPR009057">
    <property type="entry name" value="Homeodomain-like_sf"/>
</dbReference>
<dbReference type="PROSITE" id="PS01124">
    <property type="entry name" value="HTH_ARAC_FAMILY_2"/>
    <property type="match status" value="1"/>
</dbReference>
<dbReference type="GO" id="GO:0043565">
    <property type="term" value="F:sequence-specific DNA binding"/>
    <property type="evidence" value="ECO:0007669"/>
    <property type="project" value="InterPro"/>
</dbReference>
<dbReference type="AlphaFoldDB" id="A0A239SW50"/>